<accession>A0A9X4EQP2</accession>
<dbReference type="Proteomes" id="UP001149303">
    <property type="component" value="Unassembled WGS sequence"/>
</dbReference>
<sequence length="75" mass="8350">MLNKIVNLNGVTILNRKELHSIAGSTCRIAVRNEDGSFRHWSAKVYSVEEAQSAYQLQQEYNDGSYASGYCCASC</sequence>
<reference evidence="1" key="1">
    <citation type="submission" date="2021-09" db="EMBL/GenBank/DDBJ databases">
        <authorList>
            <person name="Smyrli M."/>
        </authorList>
    </citation>
    <scope>NUCLEOTIDE SEQUENCE</scope>
    <source>
        <strain evidence="1">LAR25</strain>
    </source>
</reference>
<name>A0A9X4EQP2_9FLAO</name>
<evidence type="ECO:0000313" key="2">
    <source>
        <dbReference type="Proteomes" id="UP001149303"/>
    </source>
</evidence>
<dbReference type="RefSeq" id="WP_047790487.1">
    <property type="nucleotide sequence ID" value="NZ_JAIWJY010000016.1"/>
</dbReference>
<protein>
    <submittedName>
        <fullName evidence="1">Uncharacterized protein</fullName>
    </submittedName>
</protein>
<gene>
    <name evidence="1" type="ORF">LCI24_16590</name>
</gene>
<dbReference type="EMBL" id="JAIWJY010000016">
    <property type="protein sequence ID" value="MDE1208416.1"/>
    <property type="molecule type" value="Genomic_DNA"/>
</dbReference>
<organism evidence="1 2">
    <name type="scientific">Tenacibaculum larymnensis</name>
    <dbReference type="NCBI Taxonomy" id="2878201"/>
    <lineage>
        <taxon>Bacteria</taxon>
        <taxon>Pseudomonadati</taxon>
        <taxon>Bacteroidota</taxon>
        <taxon>Flavobacteriia</taxon>
        <taxon>Flavobacteriales</taxon>
        <taxon>Flavobacteriaceae</taxon>
        <taxon>Tenacibaculum</taxon>
    </lineage>
</organism>
<proteinExistence type="predicted"/>
<dbReference type="AlphaFoldDB" id="A0A9X4EQP2"/>
<keyword evidence="2" id="KW-1185">Reference proteome</keyword>
<comment type="caution">
    <text evidence="1">The sequence shown here is derived from an EMBL/GenBank/DDBJ whole genome shotgun (WGS) entry which is preliminary data.</text>
</comment>
<evidence type="ECO:0000313" key="1">
    <source>
        <dbReference type="EMBL" id="MDE1208416.1"/>
    </source>
</evidence>